<evidence type="ECO:0000313" key="2">
    <source>
        <dbReference type="EMBL" id="SMQ73126.1"/>
    </source>
</evidence>
<dbReference type="SUPFAM" id="SSF46785">
    <property type="entry name" value="Winged helix' DNA-binding domain"/>
    <property type="match status" value="1"/>
</dbReference>
<dbReference type="SMART" id="SM00347">
    <property type="entry name" value="HTH_MARR"/>
    <property type="match status" value="1"/>
</dbReference>
<dbReference type="GO" id="GO:0003677">
    <property type="term" value="F:DNA binding"/>
    <property type="evidence" value="ECO:0007669"/>
    <property type="project" value="UniProtKB-KW"/>
</dbReference>
<dbReference type="Gene3D" id="1.10.10.10">
    <property type="entry name" value="Winged helix-like DNA-binding domain superfamily/Winged helix DNA-binding domain"/>
    <property type="match status" value="1"/>
</dbReference>
<organism evidence="2 3">
    <name type="scientific">Plantibacter elymi</name>
    <name type="common">nom. nud.</name>
    <dbReference type="NCBI Taxonomy" id="199708"/>
    <lineage>
        <taxon>Bacteria</taxon>
        <taxon>Bacillati</taxon>
        <taxon>Actinomycetota</taxon>
        <taxon>Actinomycetes</taxon>
        <taxon>Micrococcales</taxon>
        <taxon>Microbacteriaceae</taxon>
        <taxon>Plantibacter</taxon>
    </lineage>
</organism>
<dbReference type="InterPro" id="IPR000835">
    <property type="entry name" value="HTH_MarR-typ"/>
</dbReference>
<dbReference type="InterPro" id="IPR036390">
    <property type="entry name" value="WH_DNA-bd_sf"/>
</dbReference>
<dbReference type="PANTHER" id="PTHR33164">
    <property type="entry name" value="TRANSCRIPTIONAL REGULATOR, MARR FAMILY"/>
    <property type="match status" value="1"/>
</dbReference>
<proteinExistence type="predicted"/>
<dbReference type="Pfam" id="PF12802">
    <property type="entry name" value="MarR_2"/>
    <property type="match status" value="1"/>
</dbReference>
<dbReference type="Proteomes" id="UP000194464">
    <property type="component" value="Unassembled WGS sequence"/>
</dbReference>
<dbReference type="PANTHER" id="PTHR33164:SF104">
    <property type="entry name" value="TRANSCRIPTIONAL REGULATORY PROTEIN"/>
    <property type="match status" value="1"/>
</dbReference>
<dbReference type="InterPro" id="IPR039422">
    <property type="entry name" value="MarR/SlyA-like"/>
</dbReference>
<keyword evidence="3" id="KW-1185">Reference proteome</keyword>
<sequence>MTTENEFASAKDAASDARILVFGRLLGAANGLEYLLGKELEEQTGLSHSLFELLLIVGRAGVGGLSVRDIAQAKVVTSGGATRLVHRAVEQGLVSRRASAEDGRVQLIELTAEGERAVVEAAGLHARNIERLMLSVLPAENRAVFEESVKTLSKHASGALPVMP</sequence>
<evidence type="ECO:0000259" key="1">
    <source>
        <dbReference type="PROSITE" id="PS50995"/>
    </source>
</evidence>
<feature type="domain" description="HTH marR-type" evidence="1">
    <location>
        <begin position="18"/>
        <end position="154"/>
    </location>
</feature>
<dbReference type="InterPro" id="IPR036388">
    <property type="entry name" value="WH-like_DNA-bd_sf"/>
</dbReference>
<reference evidence="2 3" key="1">
    <citation type="submission" date="2017-04" db="EMBL/GenBank/DDBJ databases">
        <authorList>
            <person name="Varghese N."/>
            <person name="Submissions S."/>
        </authorList>
    </citation>
    <scope>NUCLEOTIDE SEQUENCE [LARGE SCALE GENOMIC DNA]</scope>
    <source>
        <strain evidence="2 3">VKM Ac-1784</strain>
    </source>
</reference>
<keyword evidence="2" id="KW-0238">DNA-binding</keyword>
<dbReference type="RefSeq" id="WP_086474768.1">
    <property type="nucleotide sequence ID" value="NZ_FXWJ01000005.1"/>
</dbReference>
<gene>
    <name evidence="2" type="ORF">SAMN06295909_3112</name>
</gene>
<dbReference type="EMBL" id="FXWJ01000005">
    <property type="protein sequence ID" value="SMQ73126.1"/>
    <property type="molecule type" value="Genomic_DNA"/>
</dbReference>
<accession>A0ABY1RHI4</accession>
<evidence type="ECO:0000313" key="3">
    <source>
        <dbReference type="Proteomes" id="UP000194464"/>
    </source>
</evidence>
<dbReference type="PROSITE" id="PS50995">
    <property type="entry name" value="HTH_MARR_2"/>
    <property type="match status" value="1"/>
</dbReference>
<comment type="caution">
    <text evidence="2">The sequence shown here is derived from an EMBL/GenBank/DDBJ whole genome shotgun (WGS) entry which is preliminary data.</text>
</comment>
<name>A0ABY1RHI4_9MICO</name>
<protein>
    <submittedName>
        <fullName evidence="2">DNA-binding transcriptional regulator, MarR family</fullName>
    </submittedName>
</protein>